<protein>
    <recommendedName>
        <fullName evidence="3">DUF3891 domain-containing protein</fullName>
    </recommendedName>
</protein>
<accession>A0A1M6JVR9</accession>
<evidence type="ECO:0008006" key="3">
    <source>
        <dbReference type="Google" id="ProtNLM"/>
    </source>
</evidence>
<gene>
    <name evidence="1" type="ORF">SAMN02745194_02713</name>
</gene>
<dbReference type="AlphaFoldDB" id="A0A1M6JVR9"/>
<proteinExistence type="predicted"/>
<dbReference type="Pfam" id="PF13030">
    <property type="entry name" value="DUF3891"/>
    <property type="match status" value="1"/>
</dbReference>
<name>A0A1M6JVR9_9PROT</name>
<keyword evidence="2" id="KW-1185">Reference proteome</keyword>
<reference evidence="1 2" key="1">
    <citation type="submission" date="2016-11" db="EMBL/GenBank/DDBJ databases">
        <authorList>
            <person name="Jaros S."/>
            <person name="Januszkiewicz K."/>
            <person name="Wedrychowicz H."/>
        </authorList>
    </citation>
    <scope>NUCLEOTIDE SEQUENCE [LARGE SCALE GENOMIC DNA]</scope>
    <source>
        <strain evidence="1 2">DSM 14916</strain>
    </source>
</reference>
<dbReference type="OrthoDB" id="190426at2"/>
<evidence type="ECO:0000313" key="2">
    <source>
        <dbReference type="Proteomes" id="UP000184387"/>
    </source>
</evidence>
<dbReference type="RefSeq" id="WP_073135574.1">
    <property type="nucleotide sequence ID" value="NZ_FQZF01000015.1"/>
</dbReference>
<dbReference type="InterPro" id="IPR024992">
    <property type="entry name" value="DUF3891"/>
</dbReference>
<evidence type="ECO:0000313" key="1">
    <source>
        <dbReference type="EMBL" id="SHJ50742.1"/>
    </source>
</evidence>
<sequence>MAQASSDCVRRAPGAIQPCSGAATRKKMAQGETATHRALPRYPGMILRDPEDGARLLIPQPAHALLSGQMLAAWGAPGFAGPEPAPEVILAASQHDIAWMPWEAAPTLDPETGLPHSFMALGAATHAPMWARGVELARAAWGHWPALLISRHGTLIYTRYANPDRETAADRTATEHYQAEQSTLQTAWAEALGADPALVESNSALIAATDALSLALCFGRPLFAPEAPTIDGGRARLELARSGEGPWSLSPWPFREDSLTLRCEAIRIPAAQRWTEEETMRHDLRNAPRTTLTETLHPG</sequence>
<dbReference type="EMBL" id="FQZF01000015">
    <property type="protein sequence ID" value="SHJ50742.1"/>
    <property type="molecule type" value="Genomic_DNA"/>
</dbReference>
<dbReference type="Proteomes" id="UP000184387">
    <property type="component" value="Unassembled WGS sequence"/>
</dbReference>
<organism evidence="1 2">
    <name type="scientific">Muricoccus roseus</name>
    <dbReference type="NCBI Taxonomy" id="198092"/>
    <lineage>
        <taxon>Bacteria</taxon>
        <taxon>Pseudomonadati</taxon>
        <taxon>Pseudomonadota</taxon>
        <taxon>Alphaproteobacteria</taxon>
        <taxon>Acetobacterales</taxon>
        <taxon>Roseomonadaceae</taxon>
        <taxon>Muricoccus</taxon>
    </lineage>
</organism>
<dbReference type="STRING" id="198092.SAMN02745194_02713"/>